<feature type="region of interest" description="Disordered" evidence="1">
    <location>
        <begin position="39"/>
        <end position="89"/>
    </location>
</feature>
<keyword evidence="3" id="KW-1185">Reference proteome</keyword>
<protein>
    <submittedName>
        <fullName evidence="2">Uncharacterized protein</fullName>
    </submittedName>
</protein>
<dbReference type="Proteomes" id="UP000774617">
    <property type="component" value="Unassembled WGS sequence"/>
</dbReference>
<sequence>MWAGAILWHSAGGTGEGEGTDGPFQRAKALLRRGPGAIVGAAPQGCGKGQRDPRPDRSPIRAAASHVRRGSPGRVGGGRRAAGGGRREGGQCSALCERARCHSPEINADLALPSALIVTTPAPTLARPARSCLSSAHCAYARERFCFRSCCCCPIRPASPHAALPLPPRFSGPNAPCETGSMVKAVALYPFFICSAPLSPALHHASKKKSLEMPASPTAPSNGIPIINLPPSTHSTDSATPTARQSGIAYRLPDPTAASDHDRHVAGPWIRGIGSARNRHAGTSTNFPAIHNGPLSWGHFLESHLSITAVAFSCPAHHMPLTRLKLAKRCVKLCQNLDSCSTAG</sequence>
<evidence type="ECO:0000256" key="1">
    <source>
        <dbReference type="SAM" id="MobiDB-lite"/>
    </source>
</evidence>
<organism evidence="2 3">
    <name type="scientific">Macrophomina phaseolina</name>
    <dbReference type="NCBI Taxonomy" id="35725"/>
    <lineage>
        <taxon>Eukaryota</taxon>
        <taxon>Fungi</taxon>
        <taxon>Dikarya</taxon>
        <taxon>Ascomycota</taxon>
        <taxon>Pezizomycotina</taxon>
        <taxon>Dothideomycetes</taxon>
        <taxon>Dothideomycetes incertae sedis</taxon>
        <taxon>Botryosphaeriales</taxon>
        <taxon>Botryosphaeriaceae</taxon>
        <taxon>Macrophomina</taxon>
    </lineage>
</organism>
<reference evidence="2 3" key="1">
    <citation type="journal article" date="2021" name="Nat. Commun.">
        <title>Genetic determinants of endophytism in the Arabidopsis root mycobiome.</title>
        <authorList>
            <person name="Mesny F."/>
            <person name="Miyauchi S."/>
            <person name="Thiergart T."/>
            <person name="Pickel B."/>
            <person name="Atanasova L."/>
            <person name="Karlsson M."/>
            <person name="Huettel B."/>
            <person name="Barry K.W."/>
            <person name="Haridas S."/>
            <person name="Chen C."/>
            <person name="Bauer D."/>
            <person name="Andreopoulos W."/>
            <person name="Pangilinan J."/>
            <person name="LaButti K."/>
            <person name="Riley R."/>
            <person name="Lipzen A."/>
            <person name="Clum A."/>
            <person name="Drula E."/>
            <person name="Henrissat B."/>
            <person name="Kohler A."/>
            <person name="Grigoriev I.V."/>
            <person name="Martin F.M."/>
            <person name="Hacquard S."/>
        </authorList>
    </citation>
    <scope>NUCLEOTIDE SEQUENCE [LARGE SCALE GENOMIC DNA]</scope>
    <source>
        <strain evidence="2 3">MPI-SDFR-AT-0080</strain>
    </source>
</reference>
<dbReference type="EMBL" id="JAGTJR010000002">
    <property type="protein sequence ID" value="KAH7063284.1"/>
    <property type="molecule type" value="Genomic_DNA"/>
</dbReference>
<feature type="compositionally biased region" description="Basic and acidic residues" evidence="1">
    <location>
        <begin position="49"/>
        <end position="59"/>
    </location>
</feature>
<accession>A0ABQ8GSV3</accession>
<gene>
    <name evidence="2" type="ORF">B0J12DRAFT_694197</name>
</gene>
<feature type="compositionally biased region" description="Gly residues" evidence="1">
    <location>
        <begin position="73"/>
        <end position="84"/>
    </location>
</feature>
<evidence type="ECO:0000313" key="3">
    <source>
        <dbReference type="Proteomes" id="UP000774617"/>
    </source>
</evidence>
<comment type="caution">
    <text evidence="2">The sequence shown here is derived from an EMBL/GenBank/DDBJ whole genome shotgun (WGS) entry which is preliminary data.</text>
</comment>
<name>A0ABQ8GSV3_9PEZI</name>
<evidence type="ECO:0000313" key="2">
    <source>
        <dbReference type="EMBL" id="KAH7063284.1"/>
    </source>
</evidence>
<proteinExistence type="predicted"/>
<feature type="region of interest" description="Disordered" evidence="1">
    <location>
        <begin position="1"/>
        <end position="23"/>
    </location>
</feature>